<dbReference type="EMBL" id="ANNX02000020">
    <property type="protein sequence ID" value="KYC42336.1"/>
    <property type="molecule type" value="Genomic_DNA"/>
</dbReference>
<dbReference type="InterPro" id="IPR025455">
    <property type="entry name" value="DUF4276"/>
</dbReference>
<organism evidence="1 2">
    <name type="scientific">Scytonema hofmannii PCC 7110</name>
    <dbReference type="NCBI Taxonomy" id="128403"/>
    <lineage>
        <taxon>Bacteria</taxon>
        <taxon>Bacillati</taxon>
        <taxon>Cyanobacteriota</taxon>
        <taxon>Cyanophyceae</taxon>
        <taxon>Nostocales</taxon>
        <taxon>Scytonemataceae</taxon>
        <taxon>Scytonema</taxon>
    </lineage>
</organism>
<protein>
    <recommendedName>
        <fullName evidence="3">DUF4276 family protein</fullName>
    </recommendedName>
</protein>
<dbReference type="OrthoDB" id="459394at2"/>
<evidence type="ECO:0000313" key="2">
    <source>
        <dbReference type="Proteomes" id="UP000076925"/>
    </source>
</evidence>
<dbReference type="Pfam" id="PF14103">
    <property type="entry name" value="DUF4276"/>
    <property type="match status" value="1"/>
</dbReference>
<keyword evidence="2" id="KW-1185">Reference proteome</keyword>
<evidence type="ECO:0008006" key="3">
    <source>
        <dbReference type="Google" id="ProtNLM"/>
    </source>
</evidence>
<dbReference type="Proteomes" id="UP000076925">
    <property type="component" value="Unassembled WGS sequence"/>
</dbReference>
<dbReference type="RefSeq" id="WP_017741695.1">
    <property type="nucleotide sequence ID" value="NZ_KQ976354.1"/>
</dbReference>
<sequence length="215" mass="24485">MVKEIRIYIEGGGDGKNTKALIREGFSKFLQEIVGLARSKKIKWGITVCGTRNNAFRDFKNALKSHPDAFNVLLVDAEAPVKKSPWEHLKNRDNWEIPEIDARYCHLMVQAMEAWFMADIDTLKKFYGQGFKENAIPKNSNVETINKDSLEPCLKNATSNTSKGEYQKIKHASKLLELLNTSKVRSASPHCDRFFTVLMEMIETSTENSKNIVKD</sequence>
<evidence type="ECO:0000313" key="1">
    <source>
        <dbReference type="EMBL" id="KYC42336.1"/>
    </source>
</evidence>
<dbReference type="AlphaFoldDB" id="A0A139XCE1"/>
<gene>
    <name evidence="1" type="ORF">WA1_20410</name>
</gene>
<reference evidence="1 2" key="1">
    <citation type="journal article" date="2013" name="Genome Biol. Evol.">
        <title>Genomes of Stigonematalean cyanobacteria (subsection V) and the evolution of oxygenic photosynthesis from prokaryotes to plastids.</title>
        <authorList>
            <person name="Dagan T."/>
            <person name="Roettger M."/>
            <person name="Stucken K."/>
            <person name="Landan G."/>
            <person name="Koch R."/>
            <person name="Major P."/>
            <person name="Gould S.B."/>
            <person name="Goremykin V.V."/>
            <person name="Rippka R."/>
            <person name="Tandeau de Marsac N."/>
            <person name="Gugger M."/>
            <person name="Lockhart P.J."/>
            <person name="Allen J.F."/>
            <person name="Brune I."/>
            <person name="Maus I."/>
            <person name="Puhler A."/>
            <person name="Martin W.F."/>
        </authorList>
    </citation>
    <scope>NUCLEOTIDE SEQUENCE [LARGE SCALE GENOMIC DNA]</scope>
    <source>
        <strain evidence="1 2">PCC 7110</strain>
    </source>
</reference>
<comment type="caution">
    <text evidence="1">The sequence shown here is derived from an EMBL/GenBank/DDBJ whole genome shotgun (WGS) entry which is preliminary data.</text>
</comment>
<dbReference type="STRING" id="128403.WA1_20410"/>
<accession>A0A139XCE1</accession>
<proteinExistence type="predicted"/>
<name>A0A139XCE1_9CYAN</name>